<dbReference type="UniPathway" id="UPA00262">
    <property type="reaction ID" value="UER00222"/>
</dbReference>
<proteinExistence type="predicted"/>
<name>K6WTF3_9MICO</name>
<comment type="catalytic activity">
    <reaction evidence="6">
        <text>precorrin-2 + NAD(+) = sirohydrochlorin + NADH + 2 H(+)</text>
        <dbReference type="Rhea" id="RHEA:15613"/>
        <dbReference type="ChEBI" id="CHEBI:15378"/>
        <dbReference type="ChEBI" id="CHEBI:57540"/>
        <dbReference type="ChEBI" id="CHEBI:57945"/>
        <dbReference type="ChEBI" id="CHEBI:58351"/>
        <dbReference type="ChEBI" id="CHEBI:58827"/>
        <dbReference type="EC" id="1.3.1.76"/>
    </reaction>
</comment>
<protein>
    <recommendedName>
        <fullName evidence="2">precorrin-2 dehydrogenase</fullName>
        <ecNumber evidence="2">1.3.1.76</ecNumber>
    </recommendedName>
</protein>
<dbReference type="GO" id="GO:0019354">
    <property type="term" value="P:siroheme biosynthetic process"/>
    <property type="evidence" value="ECO:0007669"/>
    <property type="project" value="UniProtKB-UniPathway"/>
</dbReference>
<comment type="pathway">
    <text evidence="1">Porphyrin-containing compound metabolism; siroheme biosynthesis; sirohydrochlorin from precorrin-2: step 1/1.</text>
</comment>
<dbReference type="SUPFAM" id="SSF51735">
    <property type="entry name" value="NAD(P)-binding Rossmann-fold domains"/>
    <property type="match status" value="1"/>
</dbReference>
<dbReference type="eggNOG" id="COG1648">
    <property type="taxonomic scope" value="Bacteria"/>
</dbReference>
<keyword evidence="4" id="KW-0520">NAD</keyword>
<dbReference type="PANTHER" id="PTHR35330">
    <property type="entry name" value="SIROHEME BIOSYNTHESIS PROTEIN MET8"/>
    <property type="match status" value="1"/>
</dbReference>
<dbReference type="RefSeq" id="WP_006593668.1">
    <property type="nucleotide sequence ID" value="NZ_BAHD01000057.1"/>
</dbReference>
<keyword evidence="5" id="KW-0627">Porphyrin biosynthesis</keyword>
<evidence type="ECO:0000256" key="5">
    <source>
        <dbReference type="ARBA" id="ARBA00023244"/>
    </source>
</evidence>
<dbReference type="Proteomes" id="UP000008366">
    <property type="component" value="Unassembled WGS sequence"/>
</dbReference>
<keyword evidence="8" id="KW-1185">Reference proteome</keyword>
<dbReference type="OrthoDB" id="7345302at2"/>
<reference evidence="7 8" key="1">
    <citation type="submission" date="2012-08" db="EMBL/GenBank/DDBJ databases">
        <title>Whole genome shotgun sequence of Kineosphaera limosa NBRC 100340.</title>
        <authorList>
            <person name="Yoshida I."/>
            <person name="Isaki S."/>
            <person name="Hosoyama A."/>
            <person name="Tsuchikane K."/>
            <person name="Katsumata H."/>
            <person name="Ando Y."/>
            <person name="Ohji S."/>
            <person name="Hamada M."/>
            <person name="Tamura T."/>
            <person name="Yamazoe A."/>
            <person name="Yamazaki S."/>
            <person name="Fujita N."/>
        </authorList>
    </citation>
    <scope>NUCLEOTIDE SEQUENCE [LARGE SCALE GENOMIC DNA]</scope>
    <source>
        <strain evidence="7 8">NBRC 100340</strain>
    </source>
</reference>
<dbReference type="InterPro" id="IPR036291">
    <property type="entry name" value="NAD(P)-bd_dom_sf"/>
</dbReference>
<comment type="caution">
    <text evidence="7">The sequence shown here is derived from an EMBL/GenBank/DDBJ whole genome shotgun (WGS) entry which is preliminary data.</text>
</comment>
<dbReference type="GO" id="GO:0043115">
    <property type="term" value="F:precorrin-2 dehydrogenase activity"/>
    <property type="evidence" value="ECO:0007669"/>
    <property type="project" value="UniProtKB-EC"/>
</dbReference>
<sequence>MAAEVSASTADRPPAYLAGLHLTGRRVVVVGGGRVAARRIPPLLESGADLVVVSPRVEPSIEALARAQHVAWLARDYAAGDLEGAWYALAATDSPSVNTRVVAEAEAARVFCVRADDGSAGLAVTPATARRGAVQLAVLSGGDFRQSRRLRDELATHLPPSR</sequence>
<keyword evidence="3" id="KW-0560">Oxidoreductase</keyword>
<evidence type="ECO:0000256" key="3">
    <source>
        <dbReference type="ARBA" id="ARBA00023002"/>
    </source>
</evidence>
<evidence type="ECO:0000256" key="6">
    <source>
        <dbReference type="ARBA" id="ARBA00047561"/>
    </source>
</evidence>
<evidence type="ECO:0000256" key="1">
    <source>
        <dbReference type="ARBA" id="ARBA00005010"/>
    </source>
</evidence>
<gene>
    <name evidence="7" type="primary">cysG</name>
    <name evidence="7" type="ORF">KILIM_057_00270</name>
</gene>
<dbReference type="EMBL" id="BAHD01000057">
    <property type="protein sequence ID" value="GAB97136.1"/>
    <property type="molecule type" value="Genomic_DNA"/>
</dbReference>
<evidence type="ECO:0000256" key="4">
    <source>
        <dbReference type="ARBA" id="ARBA00023027"/>
    </source>
</evidence>
<evidence type="ECO:0000256" key="2">
    <source>
        <dbReference type="ARBA" id="ARBA00012400"/>
    </source>
</evidence>
<dbReference type="InterPro" id="IPR006367">
    <property type="entry name" value="Sirohaem_synthase_N"/>
</dbReference>
<dbReference type="PANTHER" id="PTHR35330:SF1">
    <property type="entry name" value="SIROHEME BIOSYNTHESIS PROTEIN MET8"/>
    <property type="match status" value="1"/>
</dbReference>
<dbReference type="AlphaFoldDB" id="K6WTF3"/>
<organism evidence="7 8">
    <name type="scientific">Kineosphaera limosa NBRC 100340</name>
    <dbReference type="NCBI Taxonomy" id="1184609"/>
    <lineage>
        <taxon>Bacteria</taxon>
        <taxon>Bacillati</taxon>
        <taxon>Actinomycetota</taxon>
        <taxon>Actinomycetes</taxon>
        <taxon>Micrococcales</taxon>
        <taxon>Dermatophilaceae</taxon>
        <taxon>Kineosphaera</taxon>
    </lineage>
</organism>
<dbReference type="EC" id="1.3.1.76" evidence="2"/>
<dbReference type="GO" id="GO:0004325">
    <property type="term" value="F:ferrochelatase activity"/>
    <property type="evidence" value="ECO:0007669"/>
    <property type="project" value="InterPro"/>
</dbReference>
<evidence type="ECO:0000313" key="7">
    <source>
        <dbReference type="EMBL" id="GAB97136.1"/>
    </source>
</evidence>
<dbReference type="STRING" id="1184609.KILIM_057_00270"/>
<evidence type="ECO:0000313" key="8">
    <source>
        <dbReference type="Proteomes" id="UP000008366"/>
    </source>
</evidence>
<dbReference type="Gene3D" id="3.40.50.720">
    <property type="entry name" value="NAD(P)-binding Rossmann-like Domain"/>
    <property type="match status" value="1"/>
</dbReference>
<dbReference type="NCBIfam" id="TIGR01470">
    <property type="entry name" value="cysG_Nterm"/>
    <property type="match status" value="1"/>
</dbReference>
<dbReference type="Pfam" id="PF13241">
    <property type="entry name" value="NAD_binding_7"/>
    <property type="match status" value="1"/>
</dbReference>
<dbReference type="InterPro" id="IPR028161">
    <property type="entry name" value="Met8-like"/>
</dbReference>
<accession>K6WTF3</accession>